<proteinExistence type="predicted"/>
<keyword evidence="2" id="KW-1133">Transmembrane helix</keyword>
<dbReference type="PANTHER" id="PTHR30093:SF2">
    <property type="entry name" value="TYPE II SECRETION SYSTEM PROTEIN H"/>
    <property type="match status" value="1"/>
</dbReference>
<keyword evidence="2" id="KW-0472">Membrane</keyword>
<dbReference type="AlphaFoldDB" id="M5TT32"/>
<keyword evidence="2" id="KW-0812">Transmembrane</keyword>
<feature type="transmembrane region" description="Helical" evidence="2">
    <location>
        <begin position="21"/>
        <end position="39"/>
    </location>
</feature>
<evidence type="ECO:0000313" key="4">
    <source>
        <dbReference type="EMBL" id="EMI52357.1"/>
    </source>
</evidence>
<dbReference type="PANTHER" id="PTHR30093">
    <property type="entry name" value="GENERAL SECRETION PATHWAY PROTEIN G"/>
    <property type="match status" value="1"/>
</dbReference>
<reference evidence="4 5" key="1">
    <citation type="journal article" date="2013" name="Mar. Genomics">
        <title>Expression of sulfatases in Rhodopirellula baltica and the diversity of sulfatases in the genus Rhodopirellula.</title>
        <authorList>
            <person name="Wegner C.E."/>
            <person name="Richter-Heitmann T."/>
            <person name="Klindworth A."/>
            <person name="Klockow C."/>
            <person name="Richter M."/>
            <person name="Achstetter T."/>
            <person name="Glockner F.O."/>
            <person name="Harder J."/>
        </authorList>
    </citation>
    <scope>NUCLEOTIDE SEQUENCE [LARGE SCALE GENOMIC DNA]</scope>
    <source>
        <strain evidence="4 5">SM41</strain>
    </source>
</reference>
<dbReference type="InterPro" id="IPR045584">
    <property type="entry name" value="Pilin-like"/>
</dbReference>
<dbReference type="EMBL" id="ANOH01000435">
    <property type="protein sequence ID" value="EMI52357.1"/>
    <property type="molecule type" value="Genomic_DNA"/>
</dbReference>
<accession>M5TT32</accession>
<feature type="compositionally biased region" description="Basic and acidic residues" evidence="1">
    <location>
        <begin position="86"/>
        <end position="104"/>
    </location>
</feature>
<evidence type="ECO:0000313" key="5">
    <source>
        <dbReference type="Proteomes" id="UP000011885"/>
    </source>
</evidence>
<dbReference type="Proteomes" id="UP000011885">
    <property type="component" value="Unassembled WGS sequence"/>
</dbReference>
<dbReference type="NCBIfam" id="TIGR04294">
    <property type="entry name" value="pre_pil_HX9DG"/>
    <property type="match status" value="1"/>
</dbReference>
<dbReference type="PROSITE" id="PS00409">
    <property type="entry name" value="PROKAR_NTER_METHYL"/>
    <property type="match status" value="1"/>
</dbReference>
<dbReference type="Pfam" id="PF07596">
    <property type="entry name" value="SBP_bac_10"/>
    <property type="match status" value="1"/>
</dbReference>
<dbReference type="NCBIfam" id="TIGR02532">
    <property type="entry name" value="IV_pilin_GFxxxE"/>
    <property type="match status" value="1"/>
</dbReference>
<name>M5TT32_9BACT</name>
<dbReference type="Gene3D" id="3.30.700.10">
    <property type="entry name" value="Glycoprotein, Type 4 Pilin"/>
    <property type="match status" value="1"/>
</dbReference>
<dbReference type="SUPFAM" id="SSF54523">
    <property type="entry name" value="Pili subunits"/>
    <property type="match status" value="1"/>
</dbReference>
<feature type="compositionally biased region" description="Low complexity" evidence="1">
    <location>
        <begin position="330"/>
        <end position="341"/>
    </location>
</feature>
<dbReference type="InterPro" id="IPR011453">
    <property type="entry name" value="DUF1559"/>
</dbReference>
<sequence>MRKIMNPERKTDRQGFTLVELLVVIAIIGVLVGLLLPAVQSAREAARRMSCGNNFKQIGLAMHNYHSAYNKLPPSTGGTNGWTGVTRHDKTPADPDSKPIGGDDKNNRAMLGYIVGLLPFFEQQALWETISNPLTVGGSSWPAMGPSPERSTAYPAYRTSVPTLRCPSDSGKSRTGFGRINYAACIGDSSIIPNWAYPDGIHRTAHRGVFKPFLGLAFRDILDGLSNTIAGGEIASSLDDRRVQGAIRAYMNAGDMYANPGSACFNNVGGVIDPDRPGYYNGQNYWDGSDATKYLFRRGNNWGSGAIGCSAFQTIAPPNSASCSGHRGNPRGNPWPNSGNNSNGVFSAGSYHQGGCHVLMADGAVKFVTDSIDAGDPDGNTVGRSVDTNMATFSPAGSESPYGLWGSLGTRAANEVIGDEF</sequence>
<dbReference type="PATRIC" id="fig|1263870.3.peg.6577"/>
<feature type="domain" description="DUF1559" evidence="3">
    <location>
        <begin position="40"/>
        <end position="374"/>
    </location>
</feature>
<organism evidence="4 5">
    <name type="scientific">Rhodopirellula sallentina SM41</name>
    <dbReference type="NCBI Taxonomy" id="1263870"/>
    <lineage>
        <taxon>Bacteria</taxon>
        <taxon>Pseudomonadati</taxon>
        <taxon>Planctomycetota</taxon>
        <taxon>Planctomycetia</taxon>
        <taxon>Pirellulales</taxon>
        <taxon>Pirellulaceae</taxon>
        <taxon>Rhodopirellula</taxon>
    </lineage>
</organism>
<comment type="caution">
    <text evidence="4">The sequence shown here is derived from an EMBL/GenBank/DDBJ whole genome shotgun (WGS) entry which is preliminary data.</text>
</comment>
<dbReference type="InterPro" id="IPR027558">
    <property type="entry name" value="Pre_pil_HX9DG_C"/>
</dbReference>
<feature type="region of interest" description="Disordered" evidence="1">
    <location>
        <begin position="76"/>
        <end position="104"/>
    </location>
</feature>
<evidence type="ECO:0000256" key="1">
    <source>
        <dbReference type="SAM" id="MobiDB-lite"/>
    </source>
</evidence>
<dbReference type="InterPro" id="IPR012902">
    <property type="entry name" value="N_methyl_site"/>
</dbReference>
<protein>
    <submittedName>
        <fullName evidence="4">Protein containing DUF1559</fullName>
    </submittedName>
</protein>
<feature type="region of interest" description="Disordered" evidence="1">
    <location>
        <begin position="321"/>
        <end position="341"/>
    </location>
</feature>
<gene>
    <name evidence="4" type="ORF">RSSM_06208</name>
</gene>
<keyword evidence="5" id="KW-1185">Reference proteome</keyword>
<evidence type="ECO:0000259" key="3">
    <source>
        <dbReference type="Pfam" id="PF07596"/>
    </source>
</evidence>
<dbReference type="Pfam" id="PF07963">
    <property type="entry name" value="N_methyl"/>
    <property type="match status" value="1"/>
</dbReference>
<evidence type="ECO:0000256" key="2">
    <source>
        <dbReference type="SAM" id="Phobius"/>
    </source>
</evidence>